<dbReference type="InterPro" id="IPR007110">
    <property type="entry name" value="Ig-like_dom"/>
</dbReference>
<dbReference type="InterPro" id="IPR008271">
    <property type="entry name" value="Ser/Thr_kinase_AS"/>
</dbReference>
<dbReference type="GO" id="GO:0009653">
    <property type="term" value="P:anatomical structure morphogenesis"/>
    <property type="evidence" value="ECO:0007669"/>
    <property type="project" value="UniProtKB-ARBA"/>
</dbReference>
<dbReference type="Proteomes" id="UP000318571">
    <property type="component" value="Chromosome 1"/>
</dbReference>
<dbReference type="SMART" id="SM00220">
    <property type="entry name" value="S_TKc"/>
    <property type="match status" value="1"/>
</dbReference>
<dbReference type="InterPro" id="IPR013098">
    <property type="entry name" value="Ig_I-set"/>
</dbReference>
<dbReference type="GO" id="GO:0005634">
    <property type="term" value="C:nucleus"/>
    <property type="evidence" value="ECO:0007669"/>
    <property type="project" value="TreeGrafter"/>
</dbReference>
<feature type="region of interest" description="Disordered" evidence="10">
    <location>
        <begin position="1"/>
        <end position="288"/>
    </location>
</feature>
<dbReference type="Gene3D" id="2.60.40.10">
    <property type="entry name" value="Immunoglobulins"/>
    <property type="match status" value="2"/>
</dbReference>
<reference evidence="14 15" key="1">
    <citation type="journal article" date="2018" name="Nat. Ecol. Evol.">
        <title>Genomic signatures of mitonuclear coevolution across populations of Tigriopus californicus.</title>
        <authorList>
            <person name="Barreto F.S."/>
            <person name="Watson E.T."/>
            <person name="Lima T.G."/>
            <person name="Willett C.S."/>
            <person name="Edmands S."/>
            <person name="Li W."/>
            <person name="Burton R.S."/>
        </authorList>
    </citation>
    <scope>NUCLEOTIDE SEQUENCE [LARGE SCALE GENOMIC DNA]</scope>
    <source>
        <strain evidence="14 15">San Diego</strain>
    </source>
</reference>
<feature type="compositionally biased region" description="Low complexity" evidence="10">
    <location>
        <begin position="68"/>
        <end position="83"/>
    </location>
</feature>
<dbReference type="Pfam" id="PF07679">
    <property type="entry name" value="I-set"/>
    <property type="match status" value="1"/>
</dbReference>
<dbReference type="PROSITE" id="PS50011">
    <property type="entry name" value="PROTEIN_KINASE_DOM"/>
    <property type="match status" value="1"/>
</dbReference>
<dbReference type="SMART" id="SM00060">
    <property type="entry name" value="FN3"/>
    <property type="match status" value="1"/>
</dbReference>
<keyword evidence="6" id="KW-0418">Kinase</keyword>
<feature type="domain" description="Protein kinase" evidence="11">
    <location>
        <begin position="614"/>
        <end position="869"/>
    </location>
</feature>
<dbReference type="PRINTS" id="PR00014">
    <property type="entry name" value="FNTYPEIII"/>
</dbReference>
<dbReference type="PANTHER" id="PTHR24342:SF20">
    <property type="entry name" value="MYOSIN LIGHT CHAIN KINASE, SMOOTH MUSCLE"/>
    <property type="match status" value="1"/>
</dbReference>
<dbReference type="AlphaFoldDB" id="A0A553NUX3"/>
<dbReference type="GO" id="GO:0005524">
    <property type="term" value="F:ATP binding"/>
    <property type="evidence" value="ECO:0007669"/>
    <property type="project" value="UniProtKB-UniRule"/>
</dbReference>
<dbReference type="SUPFAM" id="SSF56112">
    <property type="entry name" value="Protein kinase-like (PK-like)"/>
    <property type="match status" value="1"/>
</dbReference>
<feature type="binding site" evidence="9">
    <location>
        <position position="643"/>
    </location>
    <ligand>
        <name>ATP</name>
        <dbReference type="ChEBI" id="CHEBI:30616"/>
    </ligand>
</feature>
<feature type="region of interest" description="Disordered" evidence="10">
    <location>
        <begin position="548"/>
        <end position="594"/>
    </location>
</feature>
<dbReference type="PROSITE" id="PS50835">
    <property type="entry name" value="IG_LIKE"/>
    <property type="match status" value="1"/>
</dbReference>
<dbReference type="SUPFAM" id="SSF48726">
    <property type="entry name" value="Immunoglobulin"/>
    <property type="match status" value="1"/>
</dbReference>
<feature type="domain" description="Ig-like" evidence="12">
    <location>
        <begin position="356"/>
        <end position="456"/>
    </location>
</feature>
<evidence type="ECO:0000256" key="9">
    <source>
        <dbReference type="PROSITE-ProRule" id="PRU10141"/>
    </source>
</evidence>
<dbReference type="InterPro" id="IPR036116">
    <property type="entry name" value="FN3_sf"/>
</dbReference>
<dbReference type="PANTHER" id="PTHR24342">
    <property type="entry name" value="SERINE/THREONINE-PROTEIN KINASE 17"/>
    <property type="match status" value="1"/>
</dbReference>
<dbReference type="InterPro" id="IPR017441">
    <property type="entry name" value="Protein_kinase_ATP_BS"/>
</dbReference>
<dbReference type="EMBL" id="VCGU01000010">
    <property type="protein sequence ID" value="TRY69225.1"/>
    <property type="molecule type" value="Genomic_DNA"/>
</dbReference>
<feature type="compositionally biased region" description="Low complexity" evidence="10">
    <location>
        <begin position="564"/>
        <end position="576"/>
    </location>
</feature>
<dbReference type="Pfam" id="PF00041">
    <property type="entry name" value="fn3"/>
    <property type="match status" value="1"/>
</dbReference>
<dbReference type="InterPro" id="IPR003599">
    <property type="entry name" value="Ig_sub"/>
</dbReference>
<keyword evidence="5 9" id="KW-0547">Nucleotide-binding</keyword>
<gene>
    <name evidence="14" type="ORF">TCAL_01393</name>
</gene>
<evidence type="ECO:0000256" key="8">
    <source>
        <dbReference type="ARBA" id="ARBA00023319"/>
    </source>
</evidence>
<dbReference type="GO" id="GO:0004674">
    <property type="term" value="F:protein serine/threonine kinase activity"/>
    <property type="evidence" value="ECO:0007669"/>
    <property type="project" value="UniProtKB-KW"/>
</dbReference>
<dbReference type="Gene3D" id="1.10.510.10">
    <property type="entry name" value="Transferase(Phosphotransferase) domain 1"/>
    <property type="match status" value="1"/>
</dbReference>
<comment type="similarity">
    <text evidence="1">Belongs to the protein kinase superfamily. CAMK Ser/Thr protein kinase family.</text>
</comment>
<dbReference type="GO" id="GO:0030154">
    <property type="term" value="P:cell differentiation"/>
    <property type="evidence" value="ECO:0007669"/>
    <property type="project" value="UniProtKB-ARBA"/>
</dbReference>
<dbReference type="Gene3D" id="3.30.200.20">
    <property type="entry name" value="Phosphorylase Kinase, domain 1"/>
    <property type="match status" value="1"/>
</dbReference>
<dbReference type="FunFam" id="1.10.510.10:FF:000594">
    <property type="entry name" value="Myosin light chain kinase isoform-III"/>
    <property type="match status" value="1"/>
</dbReference>
<comment type="caution">
    <text evidence="14">The sequence shown here is derived from an EMBL/GenBank/DDBJ whole genome shotgun (WGS) entry which is preliminary data.</text>
</comment>
<evidence type="ECO:0000256" key="10">
    <source>
        <dbReference type="SAM" id="MobiDB-lite"/>
    </source>
</evidence>
<keyword evidence="2" id="KW-0723">Serine/threonine-protein kinase</keyword>
<dbReference type="GO" id="GO:0035556">
    <property type="term" value="P:intracellular signal transduction"/>
    <property type="evidence" value="ECO:0007669"/>
    <property type="project" value="TreeGrafter"/>
</dbReference>
<feature type="compositionally biased region" description="Polar residues" evidence="10">
    <location>
        <begin position="105"/>
        <end position="123"/>
    </location>
</feature>
<keyword evidence="8" id="KW-0393">Immunoglobulin domain</keyword>
<dbReference type="CDD" id="cd00063">
    <property type="entry name" value="FN3"/>
    <property type="match status" value="1"/>
</dbReference>
<feature type="compositionally biased region" description="Low complexity" evidence="10">
    <location>
        <begin position="132"/>
        <end position="170"/>
    </location>
</feature>
<protein>
    <recommendedName>
        <fullName evidence="16">Myosin light chain kinase, smooth muscle</fullName>
    </recommendedName>
</protein>
<feature type="compositionally biased region" description="Basic and acidic residues" evidence="10">
    <location>
        <begin position="272"/>
        <end position="287"/>
    </location>
</feature>
<dbReference type="CDD" id="cd14103">
    <property type="entry name" value="STKc_MLCK"/>
    <property type="match status" value="1"/>
</dbReference>
<evidence type="ECO:0000256" key="3">
    <source>
        <dbReference type="ARBA" id="ARBA00022679"/>
    </source>
</evidence>
<evidence type="ECO:0000313" key="14">
    <source>
        <dbReference type="EMBL" id="TRY69225.1"/>
    </source>
</evidence>
<evidence type="ECO:0000313" key="15">
    <source>
        <dbReference type="Proteomes" id="UP000318571"/>
    </source>
</evidence>
<dbReference type="PROSITE" id="PS00107">
    <property type="entry name" value="PROTEIN_KINASE_ATP"/>
    <property type="match status" value="1"/>
</dbReference>
<organism evidence="14 15">
    <name type="scientific">Tigriopus californicus</name>
    <name type="common">Marine copepod</name>
    <dbReference type="NCBI Taxonomy" id="6832"/>
    <lineage>
        <taxon>Eukaryota</taxon>
        <taxon>Metazoa</taxon>
        <taxon>Ecdysozoa</taxon>
        <taxon>Arthropoda</taxon>
        <taxon>Crustacea</taxon>
        <taxon>Multicrustacea</taxon>
        <taxon>Hexanauplia</taxon>
        <taxon>Copepoda</taxon>
        <taxon>Harpacticoida</taxon>
        <taxon>Harpacticidae</taxon>
        <taxon>Tigriopus</taxon>
    </lineage>
</organism>
<evidence type="ECO:0000256" key="6">
    <source>
        <dbReference type="ARBA" id="ARBA00022777"/>
    </source>
</evidence>
<accession>A0A553NUX3</accession>
<evidence type="ECO:0000259" key="11">
    <source>
        <dbReference type="PROSITE" id="PS50011"/>
    </source>
</evidence>
<dbReference type="Pfam" id="PF00069">
    <property type="entry name" value="Pkinase"/>
    <property type="match status" value="1"/>
</dbReference>
<dbReference type="SUPFAM" id="SSF49265">
    <property type="entry name" value="Fibronectin type III"/>
    <property type="match status" value="1"/>
</dbReference>
<dbReference type="PROSITE" id="PS00108">
    <property type="entry name" value="PROTEIN_KINASE_ST"/>
    <property type="match status" value="1"/>
</dbReference>
<evidence type="ECO:0000259" key="12">
    <source>
        <dbReference type="PROSITE" id="PS50835"/>
    </source>
</evidence>
<dbReference type="InterPro" id="IPR013783">
    <property type="entry name" value="Ig-like_fold"/>
</dbReference>
<dbReference type="STRING" id="6832.A0A553NUX3"/>
<feature type="compositionally biased region" description="Low complexity" evidence="10">
    <location>
        <begin position="30"/>
        <end position="46"/>
    </location>
</feature>
<dbReference type="InterPro" id="IPR000719">
    <property type="entry name" value="Prot_kinase_dom"/>
</dbReference>
<evidence type="ECO:0000256" key="1">
    <source>
        <dbReference type="ARBA" id="ARBA00006692"/>
    </source>
</evidence>
<dbReference type="SMART" id="SM00409">
    <property type="entry name" value="IG"/>
    <property type="match status" value="1"/>
</dbReference>
<evidence type="ECO:0000256" key="2">
    <source>
        <dbReference type="ARBA" id="ARBA00022527"/>
    </source>
</evidence>
<dbReference type="InterPro" id="IPR036179">
    <property type="entry name" value="Ig-like_dom_sf"/>
</dbReference>
<keyword evidence="15" id="KW-1185">Reference proteome</keyword>
<dbReference type="FunFam" id="2.60.40.10:FF:000107">
    <property type="entry name" value="Myosin, light chain kinase a"/>
    <property type="match status" value="1"/>
</dbReference>
<proteinExistence type="inferred from homology"/>
<evidence type="ECO:0000256" key="4">
    <source>
        <dbReference type="ARBA" id="ARBA00022737"/>
    </source>
</evidence>
<feature type="compositionally biased region" description="Low complexity" evidence="10">
    <location>
        <begin position="192"/>
        <end position="217"/>
    </location>
</feature>
<dbReference type="PROSITE" id="PS50853">
    <property type="entry name" value="FN3"/>
    <property type="match status" value="1"/>
</dbReference>
<name>A0A553NUX3_TIGCA</name>
<evidence type="ECO:0000259" key="13">
    <source>
        <dbReference type="PROSITE" id="PS50853"/>
    </source>
</evidence>
<keyword evidence="3" id="KW-0808">Transferase</keyword>
<keyword evidence="4" id="KW-0677">Repeat</keyword>
<feature type="domain" description="Fibronectin type-III" evidence="13">
    <location>
        <begin position="458"/>
        <end position="565"/>
    </location>
</feature>
<dbReference type="InterPro" id="IPR011009">
    <property type="entry name" value="Kinase-like_dom_sf"/>
</dbReference>
<dbReference type="GO" id="GO:0043065">
    <property type="term" value="P:positive regulation of apoptotic process"/>
    <property type="evidence" value="ECO:0007669"/>
    <property type="project" value="TreeGrafter"/>
</dbReference>
<evidence type="ECO:0000256" key="5">
    <source>
        <dbReference type="ARBA" id="ARBA00022741"/>
    </source>
</evidence>
<feature type="compositionally biased region" description="Gly residues" evidence="10">
    <location>
        <begin position="84"/>
        <end position="93"/>
    </location>
</feature>
<feature type="compositionally biased region" description="Acidic residues" evidence="10">
    <location>
        <begin position="583"/>
        <end position="592"/>
    </location>
</feature>
<dbReference type="InterPro" id="IPR003961">
    <property type="entry name" value="FN3_dom"/>
</dbReference>
<keyword evidence="7 9" id="KW-0067">ATP-binding</keyword>
<evidence type="ECO:0008006" key="16">
    <source>
        <dbReference type="Google" id="ProtNLM"/>
    </source>
</evidence>
<evidence type="ECO:0000256" key="7">
    <source>
        <dbReference type="ARBA" id="ARBA00022840"/>
    </source>
</evidence>
<sequence length="934" mass="101674">MATAGVPVVTTPSLNEKRVTSDSGNTSVSQQQQQQHPKLQPQQQPPLSAKNALPSSIPTSTSKKKKSASGAPSATTSSVKTTGPIGGNNGPGGPTSSSLEKKKVNNSLQKQSSKPDQVSGNSGERTKKPDLVKGVVVGEKGKPITNTTATATSHPTKASSPNKSSSKAPSQLRLVLELGGDQDEKSKSIDNVSTIVNVSSCSSLSPSSSVTGSISASEETSLEVGSAAISGAKPSARVVSGIPKNREPVGGLAERDDDIGGESPNVSEDEHDQDREDERRDRLERMDQSFIVPSQASERALSSLGKVNKRSESDGIVLAERPKPDKTVRRCESIDDAGASASAATAAAALEAPIFPQNIKTVSSATIVKGPEDATVSLGQTAHLNAHYFGNPEPRVTWLKNGSRIYADDDRILIKTYSGESTLIVRDLRADDSGKYEVLIENEVGNDAAVASVGVEGPPEPPAGRPFLSDVDFANSSLTLAWYGCTFDGGSIVTGYLVEKSHWLIGQRPEAPEWIMLTSNCNSTSFRVKGLDQDKEYIFRVRAQNVYGQSSPGRASEPFSFIQPPSGGERPSPGSGTNASNNEETEDLDNDPFDAPFQHRIVTLETGSIFKTKYEIYEELGRGRFGVVFKVKDKDTNEYFAAKFVRCRKQEEKQKVRDEIDIMNGLEHPRLLQLAAAYENPKEIIMAMEYIGGGELFEKVVADDFTLTERDCMLFMRQICAAIGYMHAKDIVHLDLKPENILCKSKKSHQIKIIDFGLTRKIKPDEDVRILFGTPEFVSPEVINYEPVTATSDMWSVGVVCYVLLSGLSPFMGDSDVETFTNITSIAYDFDDEAFDPISDDAKDFIRKLLIKNQRKRMSAEDCLNHKWLALAEHTSKQNFKEINTDKLKSFLMRRRWQKAAHAIRALGRFTSLGFRHDSKDSASSIISTQSAAF</sequence>